<evidence type="ECO:0000313" key="1">
    <source>
        <dbReference type="EMBL" id="GGA98616.1"/>
    </source>
</evidence>
<dbReference type="Proteomes" id="UP000646478">
    <property type="component" value="Unassembled WGS sequence"/>
</dbReference>
<comment type="caution">
    <text evidence="1">The sequence shown here is derived from an EMBL/GenBank/DDBJ whole genome shotgun (WGS) entry which is preliminary data.</text>
</comment>
<sequence>MSDADCFTWHTDQDDTYDGTCGSMVVPGYASTFNKNQPYGFTMKGKSTDTLTLQPLSAGAGNFTFWAHHSESSISLMKFNIESGTFAYRPHGITGLVIGNNASAQGRELSPNVLFTVTGNCLLEAYEITALSIDKKPDPCTQVKVTKTGVFSLTATSVGAAFVADIGDAGSMQIKANQIILEYGSYQTYGTAPTGGYSLDIDTSGAAPTDVSGITASNTTILCEYASKARLQSKNLSLTNTHIRVRDTAAVEVNCDAMTVNNSFFDLSPGSATITINGAKKVDLPFDVKQCPKGMINFIPTGEVGTGSFRITIYGGIQYLQTYFDVMANAGLFAINGAVWSRSPINGWTLTPDYSSPYMVVKLVKA</sequence>
<dbReference type="RefSeq" id="WP_188824873.1">
    <property type="nucleotide sequence ID" value="NZ_BMHH01000011.1"/>
</dbReference>
<reference evidence="1" key="2">
    <citation type="submission" date="2020-09" db="EMBL/GenBank/DDBJ databases">
        <authorList>
            <person name="Sun Q."/>
            <person name="Zhou Y."/>
        </authorList>
    </citation>
    <scope>NUCLEOTIDE SEQUENCE</scope>
    <source>
        <strain evidence="1">CGMCC 1.15082</strain>
    </source>
</reference>
<protein>
    <submittedName>
        <fullName evidence="1">Uncharacterized protein</fullName>
    </submittedName>
</protein>
<proteinExistence type="predicted"/>
<accession>A0A916WHP1</accession>
<reference evidence="1" key="1">
    <citation type="journal article" date="2014" name="Int. J. Syst. Evol. Microbiol.">
        <title>Complete genome sequence of Corynebacterium casei LMG S-19264T (=DSM 44701T), isolated from a smear-ripened cheese.</title>
        <authorList>
            <consortium name="US DOE Joint Genome Institute (JGI-PGF)"/>
            <person name="Walter F."/>
            <person name="Albersmeier A."/>
            <person name="Kalinowski J."/>
            <person name="Ruckert C."/>
        </authorList>
    </citation>
    <scope>NUCLEOTIDE SEQUENCE</scope>
    <source>
        <strain evidence="1">CGMCC 1.15082</strain>
    </source>
</reference>
<evidence type="ECO:0000313" key="2">
    <source>
        <dbReference type="Proteomes" id="UP000646478"/>
    </source>
</evidence>
<dbReference type="EMBL" id="BMHH01000011">
    <property type="protein sequence ID" value="GGA98616.1"/>
    <property type="molecule type" value="Genomic_DNA"/>
</dbReference>
<name>A0A916WHP1_9HYPH</name>
<gene>
    <name evidence="1" type="ORF">GCM10011491_28590</name>
</gene>
<keyword evidence="2" id="KW-1185">Reference proteome</keyword>
<organism evidence="1 2">
    <name type="scientific">Brucella endophytica</name>
    <dbReference type="NCBI Taxonomy" id="1963359"/>
    <lineage>
        <taxon>Bacteria</taxon>
        <taxon>Pseudomonadati</taxon>
        <taxon>Pseudomonadota</taxon>
        <taxon>Alphaproteobacteria</taxon>
        <taxon>Hyphomicrobiales</taxon>
        <taxon>Brucellaceae</taxon>
        <taxon>Brucella/Ochrobactrum group</taxon>
        <taxon>Brucella</taxon>
    </lineage>
</organism>
<dbReference type="AlphaFoldDB" id="A0A916WHP1"/>